<sequence>GQEYSNGNYFLKQLNFYQSFYKNDFILARNLPVSLSLTKVANETLAMDGGEAHFSGIYVPTFTVDYNSLFYTADQFIRSTLTLTTLTVIISETPYYVKNLQQPIAKPSEIVFQNLLFIT</sequence>
<evidence type="ECO:0000313" key="2">
    <source>
        <dbReference type="Proteomes" id="UP000663881"/>
    </source>
</evidence>
<feature type="non-terminal residue" evidence="1">
    <location>
        <position position="119"/>
    </location>
</feature>
<reference evidence="1" key="1">
    <citation type="submission" date="2021-02" db="EMBL/GenBank/DDBJ databases">
        <authorList>
            <person name="Nowell W R."/>
        </authorList>
    </citation>
    <scope>NUCLEOTIDE SEQUENCE</scope>
</reference>
<proteinExistence type="predicted"/>
<comment type="caution">
    <text evidence="1">The sequence shown here is derived from an EMBL/GenBank/DDBJ whole genome shotgun (WGS) entry which is preliminary data.</text>
</comment>
<dbReference type="Proteomes" id="UP000663881">
    <property type="component" value="Unassembled WGS sequence"/>
</dbReference>
<organism evidence="1 2">
    <name type="scientific">Adineta steineri</name>
    <dbReference type="NCBI Taxonomy" id="433720"/>
    <lineage>
        <taxon>Eukaryota</taxon>
        <taxon>Metazoa</taxon>
        <taxon>Spiralia</taxon>
        <taxon>Gnathifera</taxon>
        <taxon>Rotifera</taxon>
        <taxon>Eurotatoria</taxon>
        <taxon>Bdelloidea</taxon>
        <taxon>Adinetida</taxon>
        <taxon>Adinetidae</taxon>
        <taxon>Adineta</taxon>
    </lineage>
</organism>
<evidence type="ECO:0000313" key="1">
    <source>
        <dbReference type="EMBL" id="CAF4348906.1"/>
    </source>
</evidence>
<accession>A0A820L159</accession>
<protein>
    <submittedName>
        <fullName evidence="1">Uncharacterized protein</fullName>
    </submittedName>
</protein>
<gene>
    <name evidence="1" type="ORF">OKA104_LOCUS48695</name>
</gene>
<feature type="non-terminal residue" evidence="1">
    <location>
        <position position="1"/>
    </location>
</feature>
<name>A0A820L159_9BILA</name>
<dbReference type="AlphaFoldDB" id="A0A820L159"/>
<dbReference type="EMBL" id="CAJOAY010021484">
    <property type="protein sequence ID" value="CAF4348906.1"/>
    <property type="molecule type" value="Genomic_DNA"/>
</dbReference>